<keyword evidence="2" id="KW-1185">Reference proteome</keyword>
<dbReference type="AlphaFoldDB" id="A0A392QWP8"/>
<evidence type="ECO:0000313" key="1">
    <source>
        <dbReference type="EMBL" id="MCI27946.1"/>
    </source>
</evidence>
<feature type="non-terminal residue" evidence="1">
    <location>
        <position position="1"/>
    </location>
</feature>
<evidence type="ECO:0000313" key="2">
    <source>
        <dbReference type="Proteomes" id="UP000265520"/>
    </source>
</evidence>
<protein>
    <submittedName>
        <fullName evidence="1">Uncharacterized protein</fullName>
    </submittedName>
</protein>
<proteinExistence type="predicted"/>
<comment type="caution">
    <text evidence="1">The sequence shown here is derived from an EMBL/GenBank/DDBJ whole genome shotgun (WGS) entry which is preliminary data.</text>
</comment>
<dbReference type="EMBL" id="LXQA010162510">
    <property type="protein sequence ID" value="MCI27946.1"/>
    <property type="molecule type" value="Genomic_DNA"/>
</dbReference>
<accession>A0A392QWP8</accession>
<dbReference type="Proteomes" id="UP000265520">
    <property type="component" value="Unassembled WGS sequence"/>
</dbReference>
<reference evidence="1 2" key="1">
    <citation type="journal article" date="2018" name="Front. Plant Sci.">
        <title>Red Clover (Trifolium pratense) and Zigzag Clover (T. medium) - A Picture of Genomic Similarities and Differences.</title>
        <authorList>
            <person name="Dluhosova J."/>
            <person name="Istvanek J."/>
            <person name="Nedelnik J."/>
            <person name="Repkova J."/>
        </authorList>
    </citation>
    <scope>NUCLEOTIDE SEQUENCE [LARGE SCALE GENOMIC DNA]</scope>
    <source>
        <strain evidence="2">cv. 10/8</strain>
        <tissue evidence="1">Leaf</tissue>
    </source>
</reference>
<name>A0A392QWP8_9FABA</name>
<organism evidence="1 2">
    <name type="scientific">Trifolium medium</name>
    <dbReference type="NCBI Taxonomy" id="97028"/>
    <lineage>
        <taxon>Eukaryota</taxon>
        <taxon>Viridiplantae</taxon>
        <taxon>Streptophyta</taxon>
        <taxon>Embryophyta</taxon>
        <taxon>Tracheophyta</taxon>
        <taxon>Spermatophyta</taxon>
        <taxon>Magnoliopsida</taxon>
        <taxon>eudicotyledons</taxon>
        <taxon>Gunneridae</taxon>
        <taxon>Pentapetalae</taxon>
        <taxon>rosids</taxon>
        <taxon>fabids</taxon>
        <taxon>Fabales</taxon>
        <taxon>Fabaceae</taxon>
        <taxon>Papilionoideae</taxon>
        <taxon>50 kb inversion clade</taxon>
        <taxon>NPAAA clade</taxon>
        <taxon>Hologalegina</taxon>
        <taxon>IRL clade</taxon>
        <taxon>Trifolieae</taxon>
        <taxon>Trifolium</taxon>
    </lineage>
</organism>
<sequence>VESKKSIGALKIAVVKLEKKAVEAFNPKSADK</sequence>